<reference evidence="8" key="1">
    <citation type="journal article" date="2020" name="Stud. Mycol.">
        <title>101 Dothideomycetes genomes: a test case for predicting lifestyles and emergence of pathogens.</title>
        <authorList>
            <person name="Haridas S."/>
            <person name="Albert R."/>
            <person name="Binder M."/>
            <person name="Bloem J."/>
            <person name="Labutti K."/>
            <person name="Salamov A."/>
            <person name="Andreopoulos B."/>
            <person name="Baker S."/>
            <person name="Barry K."/>
            <person name="Bills G."/>
            <person name="Bluhm B."/>
            <person name="Cannon C."/>
            <person name="Castanera R."/>
            <person name="Culley D."/>
            <person name="Daum C."/>
            <person name="Ezra D."/>
            <person name="Gonzalez J."/>
            <person name="Henrissat B."/>
            <person name="Kuo A."/>
            <person name="Liang C."/>
            <person name="Lipzen A."/>
            <person name="Lutzoni F."/>
            <person name="Magnuson J."/>
            <person name="Mondo S."/>
            <person name="Nolan M."/>
            <person name="Ohm R."/>
            <person name="Pangilinan J."/>
            <person name="Park H.-J."/>
            <person name="Ramirez L."/>
            <person name="Alfaro M."/>
            <person name="Sun H."/>
            <person name="Tritt A."/>
            <person name="Yoshinaga Y."/>
            <person name="Zwiers L.-H."/>
            <person name="Turgeon B."/>
            <person name="Goodwin S."/>
            <person name="Spatafora J."/>
            <person name="Crous P."/>
            <person name="Grigoriev I."/>
        </authorList>
    </citation>
    <scope>NUCLEOTIDE SEQUENCE</scope>
    <source>
        <strain evidence="8">CBS 116005</strain>
    </source>
</reference>
<evidence type="ECO:0000256" key="1">
    <source>
        <dbReference type="ARBA" id="ARBA00004370"/>
    </source>
</evidence>
<dbReference type="GO" id="GO:0016020">
    <property type="term" value="C:membrane"/>
    <property type="evidence" value="ECO:0007669"/>
    <property type="project" value="UniProtKB-SubCell"/>
</dbReference>
<evidence type="ECO:0000256" key="4">
    <source>
        <dbReference type="ARBA" id="ARBA00022989"/>
    </source>
</evidence>
<accession>A0A6G1KX12</accession>
<evidence type="ECO:0000256" key="5">
    <source>
        <dbReference type="ARBA" id="ARBA00023136"/>
    </source>
</evidence>
<comment type="similarity">
    <text evidence="2">Belongs to the UPF0057 (PMP3) family.</text>
</comment>
<keyword evidence="5 7" id="KW-0472">Membrane</keyword>
<gene>
    <name evidence="8" type="ORF">EJ03DRAFT_331176</name>
</gene>
<keyword evidence="4 7" id="KW-1133">Transmembrane helix</keyword>
<dbReference type="EMBL" id="ML995898">
    <property type="protein sequence ID" value="KAF2765213.1"/>
    <property type="molecule type" value="Genomic_DNA"/>
</dbReference>
<dbReference type="OrthoDB" id="2152119at2759"/>
<evidence type="ECO:0000313" key="9">
    <source>
        <dbReference type="Proteomes" id="UP000799436"/>
    </source>
</evidence>
<evidence type="ECO:0000256" key="6">
    <source>
        <dbReference type="SAM" id="MobiDB-lite"/>
    </source>
</evidence>
<feature type="transmembrane region" description="Helical" evidence="7">
    <location>
        <begin position="12"/>
        <end position="32"/>
    </location>
</feature>
<dbReference type="Pfam" id="PF01679">
    <property type="entry name" value="Pmp3"/>
    <property type="match status" value="1"/>
</dbReference>
<feature type="compositionally biased region" description="Basic and acidic residues" evidence="6">
    <location>
        <begin position="99"/>
        <end position="116"/>
    </location>
</feature>
<sequence>MRALCYRILLTCINIFFPPLAVAMLCGFGWDLTVNCCLFLLAVIPSHIHGFYISCTYFHRRRKVKKGRWPGGPKSMIESPNVINGGAPDAEARRLYLKEHGLERKGSRRSSREPSVRRAGSQRPEMVQGQGSQLGRTHSGRPSRHGSQLGRTASSGGQRPVLDRLRTDEHTARDGYGVPRGGYAPVSPQVSLRSRR</sequence>
<evidence type="ECO:0000256" key="7">
    <source>
        <dbReference type="SAM" id="Phobius"/>
    </source>
</evidence>
<dbReference type="Proteomes" id="UP000799436">
    <property type="component" value="Unassembled WGS sequence"/>
</dbReference>
<feature type="region of interest" description="Disordered" evidence="6">
    <location>
        <begin position="65"/>
        <end position="85"/>
    </location>
</feature>
<evidence type="ECO:0000256" key="2">
    <source>
        <dbReference type="ARBA" id="ARBA00009530"/>
    </source>
</evidence>
<feature type="compositionally biased region" description="Basic and acidic residues" evidence="6">
    <location>
        <begin position="161"/>
        <end position="173"/>
    </location>
</feature>
<dbReference type="InterPro" id="IPR000612">
    <property type="entry name" value="PMP3"/>
</dbReference>
<proteinExistence type="inferred from homology"/>
<feature type="region of interest" description="Disordered" evidence="6">
    <location>
        <begin position="99"/>
        <end position="196"/>
    </location>
</feature>
<organism evidence="8 9">
    <name type="scientific">Teratosphaeria nubilosa</name>
    <dbReference type="NCBI Taxonomy" id="161662"/>
    <lineage>
        <taxon>Eukaryota</taxon>
        <taxon>Fungi</taxon>
        <taxon>Dikarya</taxon>
        <taxon>Ascomycota</taxon>
        <taxon>Pezizomycotina</taxon>
        <taxon>Dothideomycetes</taxon>
        <taxon>Dothideomycetidae</taxon>
        <taxon>Mycosphaerellales</taxon>
        <taxon>Teratosphaeriaceae</taxon>
        <taxon>Teratosphaeria</taxon>
    </lineage>
</organism>
<evidence type="ECO:0000313" key="8">
    <source>
        <dbReference type="EMBL" id="KAF2765213.1"/>
    </source>
</evidence>
<comment type="subcellular location">
    <subcellularLocation>
        <location evidence="1">Membrane</location>
    </subcellularLocation>
</comment>
<keyword evidence="3 7" id="KW-0812">Transmembrane</keyword>
<evidence type="ECO:0000256" key="3">
    <source>
        <dbReference type="ARBA" id="ARBA00022692"/>
    </source>
</evidence>
<feature type="transmembrane region" description="Helical" evidence="7">
    <location>
        <begin position="38"/>
        <end position="58"/>
    </location>
</feature>
<feature type="compositionally biased region" description="Polar residues" evidence="6">
    <location>
        <begin position="145"/>
        <end position="157"/>
    </location>
</feature>
<protein>
    <submittedName>
        <fullName evidence="8">Uncharacterized protein</fullName>
    </submittedName>
</protein>
<dbReference type="AlphaFoldDB" id="A0A6G1KX12"/>
<keyword evidence="9" id="KW-1185">Reference proteome</keyword>
<name>A0A6G1KX12_9PEZI</name>